<evidence type="ECO:0000313" key="2">
    <source>
        <dbReference type="Proteomes" id="UP000075901"/>
    </source>
</evidence>
<accession>A0A182TCR2</accession>
<evidence type="ECO:0008006" key="3">
    <source>
        <dbReference type="Google" id="ProtNLM"/>
    </source>
</evidence>
<dbReference type="Pfam" id="PF06477">
    <property type="entry name" value="DUF1091"/>
    <property type="match status" value="1"/>
</dbReference>
<dbReference type="VEuPathDB" id="VectorBase:AMAM024262"/>
<protein>
    <recommendedName>
        <fullName evidence="3">MD-2-related lipid-recognition domain-containing protein</fullName>
    </recommendedName>
</protein>
<dbReference type="PANTHER" id="PTHR20898:SF1">
    <property type="entry name" value="MD-2-RELATED LIPID-RECOGNITION DOMAIN-CONTAINING PROTEIN"/>
    <property type="match status" value="1"/>
</dbReference>
<dbReference type="Proteomes" id="UP000075901">
    <property type="component" value="Unassembled WGS sequence"/>
</dbReference>
<proteinExistence type="predicted"/>
<name>A0A182TCR2_9DIPT</name>
<keyword evidence="2" id="KW-1185">Reference proteome</keyword>
<dbReference type="EnsemblMetazoa" id="AMAM024262-RA">
    <property type="protein sequence ID" value="AMAM024262-PA"/>
    <property type="gene ID" value="AMAM024262"/>
</dbReference>
<dbReference type="PANTHER" id="PTHR20898">
    <property type="entry name" value="DAEDALUS ON 3-RELATED-RELATED"/>
    <property type="match status" value="1"/>
</dbReference>
<dbReference type="AlphaFoldDB" id="A0A182TCR2"/>
<evidence type="ECO:0000313" key="1">
    <source>
        <dbReference type="EnsemblMetazoa" id="AMAM024262-PA"/>
    </source>
</evidence>
<reference evidence="2" key="1">
    <citation type="submission" date="2013-09" db="EMBL/GenBank/DDBJ databases">
        <title>The Genome Sequence of Anopheles maculatus species B.</title>
        <authorList>
            <consortium name="The Broad Institute Genomics Platform"/>
            <person name="Neafsey D.E."/>
            <person name="Besansky N."/>
            <person name="Howell P."/>
            <person name="Walton C."/>
            <person name="Young S.K."/>
            <person name="Zeng Q."/>
            <person name="Gargeya S."/>
            <person name="Fitzgerald M."/>
            <person name="Haas B."/>
            <person name="Abouelleil A."/>
            <person name="Allen A.W."/>
            <person name="Alvarado L."/>
            <person name="Arachchi H.M."/>
            <person name="Berlin A.M."/>
            <person name="Chapman S.B."/>
            <person name="Gainer-Dewar J."/>
            <person name="Goldberg J."/>
            <person name="Griggs A."/>
            <person name="Gujja S."/>
            <person name="Hansen M."/>
            <person name="Howarth C."/>
            <person name="Imamovic A."/>
            <person name="Ireland A."/>
            <person name="Larimer J."/>
            <person name="McCowan C."/>
            <person name="Murphy C."/>
            <person name="Pearson M."/>
            <person name="Poon T.W."/>
            <person name="Priest M."/>
            <person name="Roberts A."/>
            <person name="Saif S."/>
            <person name="Shea T."/>
            <person name="Sisk P."/>
            <person name="Sykes S."/>
            <person name="Wortman J."/>
            <person name="Nusbaum C."/>
            <person name="Birren B."/>
        </authorList>
    </citation>
    <scope>NUCLEOTIDE SEQUENCE [LARGE SCALE GENOMIC DNA]</scope>
    <source>
        <strain evidence="2">maculatus3</strain>
    </source>
</reference>
<organism evidence="1 2">
    <name type="scientific">Anopheles maculatus</name>
    <dbReference type="NCBI Taxonomy" id="74869"/>
    <lineage>
        <taxon>Eukaryota</taxon>
        <taxon>Metazoa</taxon>
        <taxon>Ecdysozoa</taxon>
        <taxon>Arthropoda</taxon>
        <taxon>Hexapoda</taxon>
        <taxon>Insecta</taxon>
        <taxon>Pterygota</taxon>
        <taxon>Neoptera</taxon>
        <taxon>Endopterygota</taxon>
        <taxon>Diptera</taxon>
        <taxon>Nematocera</taxon>
        <taxon>Culicoidea</taxon>
        <taxon>Culicidae</taxon>
        <taxon>Anophelinae</taxon>
        <taxon>Anopheles</taxon>
        <taxon>Anopheles maculatus group</taxon>
    </lineage>
</organism>
<dbReference type="InterPro" id="IPR010512">
    <property type="entry name" value="DUF1091"/>
</dbReference>
<reference evidence="1" key="2">
    <citation type="submission" date="2020-05" db="UniProtKB">
        <authorList>
            <consortium name="EnsemblMetazoa"/>
        </authorList>
    </citation>
    <scope>IDENTIFICATION</scope>
    <source>
        <strain evidence="1">maculatus3</strain>
    </source>
</reference>
<sequence>MVRLTLVIIIIYTCLTVYHTNVAGATLKLIPVVTKADIEGSRYVNASAIIRRQGSIQDFNMDILLHVLLPLDDIRMNIGYSVRTRNSESRIYNKTIDFCSLLERPSIDRFGSLLIDDLRHHGIVPNRCPVQPKLIVFRNVTLTRVKLPGFLPETSFGFSVICFKGSKYEHVFRSYWYGRLRKVMIRK</sequence>